<keyword evidence="1" id="KW-0472">Membrane</keyword>
<gene>
    <name evidence="2" type="ORF">JF72_14670</name>
</gene>
<keyword evidence="1" id="KW-1133">Transmembrane helix</keyword>
<dbReference type="EMBL" id="JXLG01000016">
    <property type="protein sequence ID" value="KJY59635.1"/>
    <property type="molecule type" value="Genomic_DNA"/>
</dbReference>
<dbReference type="HOGENOM" id="CLU_1729027_0_0_9"/>
<feature type="transmembrane region" description="Helical" evidence="1">
    <location>
        <begin position="61"/>
        <end position="79"/>
    </location>
</feature>
<keyword evidence="1" id="KW-0812">Transmembrane</keyword>
<comment type="caution">
    <text evidence="2">The sequence shown here is derived from an EMBL/GenBank/DDBJ whole genome shotgun (WGS) entry which is preliminary data.</text>
</comment>
<keyword evidence="2" id="KW-0614">Plasmid</keyword>
<reference evidence="2 3" key="1">
    <citation type="submission" date="2015-01" db="EMBL/GenBank/DDBJ databases">
        <title>Comparative genomics of the lactic acid bacteria isolated from the honey bee gut.</title>
        <authorList>
            <person name="Ellegaard K.M."/>
            <person name="Tamarit D."/>
            <person name="Javelind E."/>
            <person name="Olofsson T."/>
            <person name="Andersson S.G."/>
            <person name="Vasquez A."/>
        </authorList>
    </citation>
    <scope>NUCLEOTIDE SEQUENCE [LARGE SCALE GENOMIC DNA]</scope>
    <source>
        <strain evidence="2 3">Hma11</strain>
        <plasmid evidence="2">pHma11p1</plasmid>
    </source>
</reference>
<dbReference type="Proteomes" id="UP000033682">
    <property type="component" value="Unassembled WGS sequence"/>
</dbReference>
<sequence length="152" mass="17053">MNKAGILVDLSIWSNKITSLLAIANLIVVIVIVGAAIVQYKELEVNVTNSEKWGSANWKRPLLIILALSLASIFVYFSPYLWSGGFGSKTFSIPIFLYAVEIFFCVDYEKMLADHIWKSGYWYMVAASKWLDIVTFISSILFAAATYATTNF</sequence>
<name>A0A0F4LM20_9LACO</name>
<accession>A0A0F4LM20</accession>
<feature type="transmembrane region" description="Helical" evidence="1">
    <location>
        <begin position="20"/>
        <end position="40"/>
    </location>
</feature>
<geneLocation type="plasmid" evidence="2">
    <name>pHma11p1</name>
</geneLocation>
<dbReference type="RefSeq" id="WP_046308275.1">
    <property type="nucleotide sequence ID" value="NZ_KQ034005.1"/>
</dbReference>
<proteinExistence type="predicted"/>
<evidence type="ECO:0000256" key="1">
    <source>
        <dbReference type="SAM" id="Phobius"/>
    </source>
</evidence>
<feature type="transmembrane region" description="Helical" evidence="1">
    <location>
        <begin position="130"/>
        <end position="149"/>
    </location>
</feature>
<dbReference type="AlphaFoldDB" id="A0A0F4LM20"/>
<evidence type="ECO:0000313" key="3">
    <source>
        <dbReference type="Proteomes" id="UP000033682"/>
    </source>
</evidence>
<organism evidence="2 3">
    <name type="scientific">Lactobacillus apis</name>
    <dbReference type="NCBI Taxonomy" id="303541"/>
    <lineage>
        <taxon>Bacteria</taxon>
        <taxon>Bacillati</taxon>
        <taxon>Bacillota</taxon>
        <taxon>Bacilli</taxon>
        <taxon>Lactobacillales</taxon>
        <taxon>Lactobacillaceae</taxon>
        <taxon>Lactobacillus</taxon>
    </lineage>
</organism>
<protein>
    <submittedName>
        <fullName evidence="2">Uncharacterized protein</fullName>
    </submittedName>
</protein>
<keyword evidence="3" id="KW-1185">Reference proteome</keyword>
<evidence type="ECO:0000313" key="2">
    <source>
        <dbReference type="EMBL" id="KJY59635.1"/>
    </source>
</evidence>
<dbReference type="PATRIC" id="fig|303541.3.peg.37"/>
<feature type="transmembrane region" description="Helical" evidence="1">
    <location>
        <begin position="91"/>
        <end position="109"/>
    </location>
</feature>